<dbReference type="SMART" id="SM00066">
    <property type="entry name" value="GAL4"/>
    <property type="match status" value="1"/>
</dbReference>
<evidence type="ECO:0000313" key="10">
    <source>
        <dbReference type="Proteomes" id="UP001303760"/>
    </source>
</evidence>
<keyword evidence="4" id="KW-0238">DNA-binding</keyword>
<keyword evidence="3" id="KW-0805">Transcription regulation</keyword>
<dbReference type="CDD" id="cd12148">
    <property type="entry name" value="fungal_TF_MHR"/>
    <property type="match status" value="1"/>
</dbReference>
<accession>A0AAN7CEK2</accession>
<dbReference type="Gene3D" id="4.10.240.10">
    <property type="entry name" value="Zn(2)-C6 fungal-type DNA-binding domain"/>
    <property type="match status" value="1"/>
</dbReference>
<dbReference type="GO" id="GO:0006351">
    <property type="term" value="P:DNA-templated transcription"/>
    <property type="evidence" value="ECO:0007669"/>
    <property type="project" value="InterPro"/>
</dbReference>
<dbReference type="Pfam" id="PF00172">
    <property type="entry name" value="Zn_clus"/>
    <property type="match status" value="1"/>
</dbReference>
<comment type="caution">
    <text evidence="9">The sequence shown here is derived from an EMBL/GenBank/DDBJ whole genome shotgun (WGS) entry which is preliminary data.</text>
</comment>
<dbReference type="Proteomes" id="UP001303760">
    <property type="component" value="Unassembled WGS sequence"/>
</dbReference>
<keyword evidence="1" id="KW-0479">Metal-binding</keyword>
<dbReference type="SUPFAM" id="SSF57701">
    <property type="entry name" value="Zn2/Cys6 DNA-binding domain"/>
    <property type="match status" value="1"/>
</dbReference>
<proteinExistence type="predicted"/>
<dbReference type="Pfam" id="PF04082">
    <property type="entry name" value="Fungal_trans"/>
    <property type="match status" value="1"/>
</dbReference>
<evidence type="ECO:0000313" key="9">
    <source>
        <dbReference type="EMBL" id="KAK4240628.1"/>
    </source>
</evidence>
<evidence type="ECO:0000256" key="1">
    <source>
        <dbReference type="ARBA" id="ARBA00022723"/>
    </source>
</evidence>
<feature type="region of interest" description="Disordered" evidence="7">
    <location>
        <begin position="59"/>
        <end position="99"/>
    </location>
</feature>
<dbReference type="InterPro" id="IPR007219">
    <property type="entry name" value="XnlR_reg_dom"/>
</dbReference>
<name>A0AAN7CEK2_9PEZI</name>
<dbReference type="GO" id="GO:0008270">
    <property type="term" value="F:zinc ion binding"/>
    <property type="evidence" value="ECO:0007669"/>
    <property type="project" value="InterPro"/>
</dbReference>
<dbReference type="SMART" id="SM00906">
    <property type="entry name" value="Fungal_trans"/>
    <property type="match status" value="1"/>
</dbReference>
<feature type="region of interest" description="Disordered" evidence="7">
    <location>
        <begin position="148"/>
        <end position="188"/>
    </location>
</feature>
<evidence type="ECO:0000256" key="6">
    <source>
        <dbReference type="ARBA" id="ARBA00023242"/>
    </source>
</evidence>
<keyword evidence="6" id="KW-0539">Nucleus</keyword>
<reference evidence="9" key="2">
    <citation type="submission" date="2023-05" db="EMBL/GenBank/DDBJ databases">
        <authorList>
            <consortium name="Lawrence Berkeley National Laboratory"/>
            <person name="Steindorff A."/>
            <person name="Hensen N."/>
            <person name="Bonometti L."/>
            <person name="Westerberg I."/>
            <person name="Brannstrom I.O."/>
            <person name="Guillou S."/>
            <person name="Cros-Aarteil S."/>
            <person name="Calhoun S."/>
            <person name="Haridas S."/>
            <person name="Kuo A."/>
            <person name="Mondo S."/>
            <person name="Pangilinan J."/>
            <person name="Riley R."/>
            <person name="Labutti K."/>
            <person name="Andreopoulos B."/>
            <person name="Lipzen A."/>
            <person name="Chen C."/>
            <person name="Yanf M."/>
            <person name="Daum C."/>
            <person name="Ng V."/>
            <person name="Clum A."/>
            <person name="Ohm R."/>
            <person name="Martin F."/>
            <person name="Silar P."/>
            <person name="Natvig D."/>
            <person name="Lalanne C."/>
            <person name="Gautier V."/>
            <person name="Ament-Velasquez S.L."/>
            <person name="Kruys A."/>
            <person name="Hutchinson M.I."/>
            <person name="Powell A.J."/>
            <person name="Barry K."/>
            <person name="Miller A.N."/>
            <person name="Grigoriev I.V."/>
            <person name="Debuchy R."/>
            <person name="Gladieux P."/>
            <person name="Thoren M.H."/>
            <person name="Johannesson H."/>
        </authorList>
    </citation>
    <scope>NUCLEOTIDE SEQUENCE</scope>
    <source>
        <strain evidence="9">CBS 532.94</strain>
    </source>
</reference>
<dbReference type="EMBL" id="MU860036">
    <property type="protein sequence ID" value="KAK4240628.1"/>
    <property type="molecule type" value="Genomic_DNA"/>
</dbReference>
<dbReference type="InterPro" id="IPR036864">
    <property type="entry name" value="Zn2-C6_fun-type_DNA-bd_sf"/>
</dbReference>
<evidence type="ECO:0000259" key="8">
    <source>
        <dbReference type="PROSITE" id="PS50048"/>
    </source>
</evidence>
<gene>
    <name evidence="9" type="ORF">C8A03DRAFT_41841</name>
</gene>
<feature type="compositionally biased region" description="Pro residues" evidence="7">
    <location>
        <begin position="76"/>
        <end position="92"/>
    </location>
</feature>
<dbReference type="GO" id="GO:0000978">
    <property type="term" value="F:RNA polymerase II cis-regulatory region sequence-specific DNA binding"/>
    <property type="evidence" value="ECO:0007669"/>
    <property type="project" value="TreeGrafter"/>
</dbReference>
<dbReference type="PANTHER" id="PTHR31944:SF131">
    <property type="entry name" value="HEME-RESPONSIVE ZINC FINGER TRANSCRIPTION FACTOR HAP1"/>
    <property type="match status" value="1"/>
</dbReference>
<organism evidence="9 10">
    <name type="scientific">Achaetomium macrosporum</name>
    <dbReference type="NCBI Taxonomy" id="79813"/>
    <lineage>
        <taxon>Eukaryota</taxon>
        <taxon>Fungi</taxon>
        <taxon>Dikarya</taxon>
        <taxon>Ascomycota</taxon>
        <taxon>Pezizomycotina</taxon>
        <taxon>Sordariomycetes</taxon>
        <taxon>Sordariomycetidae</taxon>
        <taxon>Sordariales</taxon>
        <taxon>Chaetomiaceae</taxon>
        <taxon>Achaetomium</taxon>
    </lineage>
</organism>
<dbReference type="AlphaFoldDB" id="A0AAN7CEK2"/>
<keyword evidence="5" id="KW-0804">Transcription</keyword>
<evidence type="ECO:0000256" key="5">
    <source>
        <dbReference type="ARBA" id="ARBA00023163"/>
    </source>
</evidence>
<dbReference type="PROSITE" id="PS50048">
    <property type="entry name" value="ZN2_CY6_FUNGAL_2"/>
    <property type="match status" value="1"/>
</dbReference>
<keyword evidence="2" id="KW-0862">Zinc</keyword>
<keyword evidence="10" id="KW-1185">Reference proteome</keyword>
<dbReference type="InterPro" id="IPR051430">
    <property type="entry name" value="Fungal_TF_Env_Response"/>
</dbReference>
<evidence type="ECO:0000256" key="7">
    <source>
        <dbReference type="SAM" id="MobiDB-lite"/>
    </source>
</evidence>
<evidence type="ECO:0000256" key="2">
    <source>
        <dbReference type="ARBA" id="ARBA00022833"/>
    </source>
</evidence>
<dbReference type="PROSITE" id="PS00463">
    <property type="entry name" value="ZN2_CY6_FUNGAL_1"/>
    <property type="match status" value="1"/>
</dbReference>
<dbReference type="GO" id="GO:0005634">
    <property type="term" value="C:nucleus"/>
    <property type="evidence" value="ECO:0007669"/>
    <property type="project" value="TreeGrafter"/>
</dbReference>
<evidence type="ECO:0000256" key="4">
    <source>
        <dbReference type="ARBA" id="ARBA00023125"/>
    </source>
</evidence>
<sequence length="751" mass="84281">MEKQPQQQPTARRRRRPALSCRECRRRKVKCDHNTPCAHCLRHKTQCIYKPFRYDSPVSRLGEQARDGPHQEQNPDPAPGSPRPSTTSPPPGIQGQGVHIPVPALHPAEQVNNTNGLATVQMHGNHAASPSVQGPVGRDYLHQILQKLQGPPTSRAEASVSPTINGLPEAEPYRGSDPLAPQPQADSQQEWQAVLNKPRDWGRSRWISKAPEFSTMIRCYSEILGMHSKDTSFQTGEAAALIAQASDLLQKCKSRAKISKVSRPTRGIACPWLDLTPPSREMADELARLYFASFESTHRILHAPTFWAEYQRYWDHPESVAPDLRLKVLLVVGIGSSLYDHGDAAAVQSNTELLHQWIYAAQTWLSGPLEKDRLDITGLQIYCLTILARQIFSIGGDTVWVSMGSLVHRAMQMGLHRDPRHLPAMPVLQAELRRRLWATILELAVQSSLDAWMPPRIALDEFDTDPPSNVNDDEMDESTAVLQPHPKSTFTSTLIQLALLESLPTRLRIVHLLNGMHSELSYHRVLSLTSELTSALQTYSTRFAPETNNNSNNHNSPTPFHRNHLDYLTRRFLIPLHYPFAHQARSNPLFRHSMKISLDAALALISPEPDPAGRFSRLVSIGGGLFREGIRCATTAISLELLSHVETQQRDGSLRQAPQYRGFLKQVVRDLIALSAERIRKGETNVKSHMFLTMILAQAEAVEEGKEVEVEVARAARDSLEFCEVGYSTRPSLVIYDLHQQLRISRSAMQR</sequence>
<protein>
    <recommendedName>
        <fullName evidence="8">Zn(2)-C6 fungal-type domain-containing protein</fullName>
    </recommendedName>
</protein>
<reference evidence="9" key="1">
    <citation type="journal article" date="2023" name="Mol. Phylogenet. Evol.">
        <title>Genome-scale phylogeny and comparative genomics of the fungal order Sordariales.</title>
        <authorList>
            <person name="Hensen N."/>
            <person name="Bonometti L."/>
            <person name="Westerberg I."/>
            <person name="Brannstrom I.O."/>
            <person name="Guillou S."/>
            <person name="Cros-Aarteil S."/>
            <person name="Calhoun S."/>
            <person name="Haridas S."/>
            <person name="Kuo A."/>
            <person name="Mondo S."/>
            <person name="Pangilinan J."/>
            <person name="Riley R."/>
            <person name="LaButti K."/>
            <person name="Andreopoulos B."/>
            <person name="Lipzen A."/>
            <person name="Chen C."/>
            <person name="Yan M."/>
            <person name="Daum C."/>
            <person name="Ng V."/>
            <person name="Clum A."/>
            <person name="Steindorff A."/>
            <person name="Ohm R.A."/>
            <person name="Martin F."/>
            <person name="Silar P."/>
            <person name="Natvig D.O."/>
            <person name="Lalanne C."/>
            <person name="Gautier V."/>
            <person name="Ament-Velasquez S.L."/>
            <person name="Kruys A."/>
            <person name="Hutchinson M.I."/>
            <person name="Powell A.J."/>
            <person name="Barry K."/>
            <person name="Miller A.N."/>
            <person name="Grigoriev I.V."/>
            <person name="Debuchy R."/>
            <person name="Gladieux P."/>
            <person name="Hiltunen Thoren M."/>
            <person name="Johannesson H."/>
        </authorList>
    </citation>
    <scope>NUCLEOTIDE SEQUENCE</scope>
    <source>
        <strain evidence="9">CBS 532.94</strain>
    </source>
</reference>
<dbReference type="PANTHER" id="PTHR31944">
    <property type="entry name" value="HEME-RESPONSIVE ZINC FINGER TRANSCRIPTION FACTOR HAP1"/>
    <property type="match status" value="1"/>
</dbReference>
<evidence type="ECO:0000256" key="3">
    <source>
        <dbReference type="ARBA" id="ARBA00023015"/>
    </source>
</evidence>
<dbReference type="GO" id="GO:0001228">
    <property type="term" value="F:DNA-binding transcription activator activity, RNA polymerase II-specific"/>
    <property type="evidence" value="ECO:0007669"/>
    <property type="project" value="TreeGrafter"/>
</dbReference>
<dbReference type="CDD" id="cd00067">
    <property type="entry name" value="GAL4"/>
    <property type="match status" value="1"/>
</dbReference>
<dbReference type="InterPro" id="IPR001138">
    <property type="entry name" value="Zn2Cys6_DnaBD"/>
</dbReference>
<feature type="domain" description="Zn(2)-C6 fungal-type" evidence="8">
    <location>
        <begin position="20"/>
        <end position="49"/>
    </location>
</feature>